<feature type="transmembrane region" description="Helical" evidence="9">
    <location>
        <begin position="134"/>
        <end position="155"/>
    </location>
</feature>
<keyword evidence="6 9" id="KW-1133">Transmembrane helix</keyword>
<comment type="function">
    <text evidence="9">Part of the tripartite ATP-independent periplasmic (TRAP) transport system.</text>
</comment>
<evidence type="ECO:0000256" key="1">
    <source>
        <dbReference type="ARBA" id="ARBA00004429"/>
    </source>
</evidence>
<dbReference type="PANTHER" id="PTHR35011:SF4">
    <property type="entry name" value="SLL1102 PROTEIN"/>
    <property type="match status" value="1"/>
</dbReference>
<evidence type="ECO:0000256" key="8">
    <source>
        <dbReference type="ARBA" id="ARBA00038436"/>
    </source>
</evidence>
<gene>
    <name evidence="11" type="ORF">APZ00_07090</name>
</gene>
<proteinExistence type="inferred from homology"/>
<evidence type="ECO:0000256" key="7">
    <source>
        <dbReference type="ARBA" id="ARBA00023136"/>
    </source>
</evidence>
<keyword evidence="5 9" id="KW-0812">Transmembrane</keyword>
<dbReference type="InterPro" id="IPR007387">
    <property type="entry name" value="TRAP_DctQ"/>
</dbReference>
<dbReference type="Proteomes" id="UP000064921">
    <property type="component" value="Chromosome"/>
</dbReference>
<dbReference type="EMBL" id="CP013068">
    <property type="protein sequence ID" value="ALV26876.1"/>
    <property type="molecule type" value="Genomic_DNA"/>
</dbReference>
<evidence type="ECO:0000256" key="4">
    <source>
        <dbReference type="ARBA" id="ARBA00022519"/>
    </source>
</evidence>
<feature type="domain" description="Tripartite ATP-independent periplasmic transporters DctQ component" evidence="10">
    <location>
        <begin position="26"/>
        <end position="159"/>
    </location>
</feature>
<evidence type="ECO:0000313" key="11">
    <source>
        <dbReference type="EMBL" id="ALV26876.1"/>
    </source>
</evidence>
<accession>A0A0U3PGS6</accession>
<feature type="transmembrane region" description="Helical" evidence="9">
    <location>
        <begin position="46"/>
        <end position="68"/>
    </location>
</feature>
<evidence type="ECO:0000313" key="12">
    <source>
        <dbReference type="Proteomes" id="UP000064921"/>
    </source>
</evidence>
<dbReference type="PANTHER" id="PTHR35011">
    <property type="entry name" value="2,3-DIKETO-L-GULONATE TRAP TRANSPORTER SMALL PERMEASE PROTEIN YIAM"/>
    <property type="match status" value="1"/>
</dbReference>
<dbReference type="KEGG" id="pphr:APZ00_07090"/>
<reference evidence="11 12" key="1">
    <citation type="submission" date="2015-10" db="EMBL/GenBank/DDBJ databases">
        <title>The world's first case of liver abscess caused by Pannonibacter phragmitetus.</title>
        <authorList>
            <person name="Ming D."/>
            <person name="Wang M."/>
            <person name="Zhou Y."/>
            <person name="Jiang T."/>
            <person name="Hu S."/>
        </authorList>
    </citation>
    <scope>NUCLEOTIDE SEQUENCE [LARGE SCALE GENOMIC DNA]</scope>
    <source>
        <strain evidence="11 12">31801</strain>
    </source>
</reference>
<comment type="subcellular location">
    <subcellularLocation>
        <location evidence="1 9">Cell inner membrane</location>
        <topology evidence="1 9">Multi-pass membrane protein</topology>
    </subcellularLocation>
</comment>
<dbReference type="GO" id="GO:0005886">
    <property type="term" value="C:plasma membrane"/>
    <property type="evidence" value="ECO:0007669"/>
    <property type="project" value="UniProtKB-SubCell"/>
</dbReference>
<keyword evidence="3" id="KW-1003">Cell membrane</keyword>
<dbReference type="InterPro" id="IPR055348">
    <property type="entry name" value="DctQ"/>
</dbReference>
<keyword evidence="2 9" id="KW-0813">Transport</keyword>
<feature type="transmembrane region" description="Helical" evidence="9">
    <location>
        <begin position="89"/>
        <end position="114"/>
    </location>
</feature>
<evidence type="ECO:0000259" key="10">
    <source>
        <dbReference type="Pfam" id="PF04290"/>
    </source>
</evidence>
<evidence type="ECO:0000256" key="6">
    <source>
        <dbReference type="ARBA" id="ARBA00022989"/>
    </source>
</evidence>
<organism evidence="11 12">
    <name type="scientific">Pannonibacter phragmitetus</name>
    <dbReference type="NCBI Taxonomy" id="121719"/>
    <lineage>
        <taxon>Bacteria</taxon>
        <taxon>Pseudomonadati</taxon>
        <taxon>Pseudomonadota</taxon>
        <taxon>Alphaproteobacteria</taxon>
        <taxon>Hyphomicrobiales</taxon>
        <taxon>Stappiaceae</taxon>
        <taxon>Pannonibacter</taxon>
    </lineage>
</organism>
<feature type="transmembrane region" description="Helical" evidence="9">
    <location>
        <begin position="16"/>
        <end position="40"/>
    </location>
</feature>
<comment type="similarity">
    <text evidence="8 9">Belongs to the TRAP transporter small permease family.</text>
</comment>
<keyword evidence="12" id="KW-1185">Reference proteome</keyword>
<dbReference type="GO" id="GO:0022857">
    <property type="term" value="F:transmembrane transporter activity"/>
    <property type="evidence" value="ECO:0007669"/>
    <property type="project" value="UniProtKB-UniRule"/>
</dbReference>
<evidence type="ECO:0000256" key="5">
    <source>
        <dbReference type="ARBA" id="ARBA00022692"/>
    </source>
</evidence>
<comment type="subunit">
    <text evidence="9">The complex comprises the extracytoplasmic solute receptor protein and the two transmembrane proteins.</text>
</comment>
<evidence type="ECO:0000256" key="3">
    <source>
        <dbReference type="ARBA" id="ARBA00022475"/>
    </source>
</evidence>
<name>A0A0U3PGS6_9HYPH</name>
<evidence type="ECO:0000256" key="9">
    <source>
        <dbReference type="RuleBase" id="RU369079"/>
    </source>
</evidence>
<dbReference type="AlphaFoldDB" id="A0A0U3PGS6"/>
<protein>
    <recommendedName>
        <fullName evidence="9">TRAP transporter small permease protein</fullName>
    </recommendedName>
</protein>
<keyword evidence="4 9" id="KW-0997">Cell inner membrane</keyword>
<dbReference type="RefSeq" id="WP_058898492.1">
    <property type="nucleotide sequence ID" value="NZ_CP013068.1"/>
</dbReference>
<keyword evidence="7 9" id="KW-0472">Membrane</keyword>
<evidence type="ECO:0000256" key="2">
    <source>
        <dbReference type="ARBA" id="ARBA00022448"/>
    </source>
</evidence>
<sequence>MPAPSENPDPKFSPKAALLASPLLVIVAITLYEVAARYLFGSPTAWVNEMALFLSALVYLVAGVYVMALDDHLRISVIYDAVPRPVRRVFDVITLAATLVFCGGLAYFGAPTAWRALVTFERFGTAWNPPIPAIVKPFVVVAAALMAVLAIINFLRASRHPRPGSGRID</sequence>
<dbReference type="Pfam" id="PF04290">
    <property type="entry name" value="DctQ"/>
    <property type="match status" value="1"/>
</dbReference>
<dbReference type="STRING" id="121719.APZ00_07090"/>